<reference evidence="1 2" key="1">
    <citation type="submission" date="2013-01" db="EMBL/GenBank/DDBJ databases">
        <authorList>
            <person name="Harkins D.M."/>
            <person name="Durkin A.S."/>
            <person name="Brinkac L.M."/>
            <person name="Haft D.H."/>
            <person name="Selengut J.D."/>
            <person name="Sanka R."/>
            <person name="DePew J."/>
            <person name="Purushe J."/>
            <person name="Matthias M.A."/>
            <person name="Vinetz J.M."/>
            <person name="Sutton G.G."/>
            <person name="Nierman W.C."/>
            <person name="Fouts D.E."/>
        </authorList>
    </citation>
    <scope>NUCLEOTIDE SEQUENCE [LARGE SCALE GENOMIC DNA]</scope>
    <source>
        <strain evidence="1 2">HAI1536</strain>
    </source>
</reference>
<dbReference type="Proteomes" id="UP000012112">
    <property type="component" value="Unassembled WGS sequence"/>
</dbReference>
<name>M6VAX3_9LEPT</name>
<protein>
    <submittedName>
        <fullName evidence="1">Uncharacterized protein</fullName>
    </submittedName>
</protein>
<sequence>MSSASFKESKSKIFLVIQFVCKHIFRNYKVYYLINVGSA</sequence>
<dbReference type="AlphaFoldDB" id="M6VAX3"/>
<accession>M6VAX3</accession>
<organism evidence="1 2">
    <name type="scientific">Leptospira noguchii</name>
    <dbReference type="NCBI Taxonomy" id="28182"/>
    <lineage>
        <taxon>Bacteria</taxon>
        <taxon>Pseudomonadati</taxon>
        <taxon>Spirochaetota</taxon>
        <taxon>Spirochaetia</taxon>
        <taxon>Leptospirales</taxon>
        <taxon>Leptospiraceae</taxon>
        <taxon>Leptospira</taxon>
    </lineage>
</organism>
<evidence type="ECO:0000313" key="1">
    <source>
        <dbReference type="EMBL" id="EMO52191.1"/>
    </source>
</evidence>
<evidence type="ECO:0000313" key="2">
    <source>
        <dbReference type="Proteomes" id="UP000012112"/>
    </source>
</evidence>
<dbReference type="EMBL" id="AKWD02000057">
    <property type="protein sequence ID" value="EMO52191.1"/>
    <property type="molecule type" value="Genomic_DNA"/>
</dbReference>
<proteinExistence type="predicted"/>
<gene>
    <name evidence="1" type="ORF">LEP1GSC172_0139</name>
</gene>
<comment type="caution">
    <text evidence="1">The sequence shown here is derived from an EMBL/GenBank/DDBJ whole genome shotgun (WGS) entry which is preliminary data.</text>
</comment>